<dbReference type="Proteomes" id="UP001217476">
    <property type="component" value="Chromosome"/>
</dbReference>
<accession>A0AAJ6AZS4</accession>
<dbReference type="InterPro" id="IPR008254">
    <property type="entry name" value="Flavodoxin/NO_synth"/>
</dbReference>
<dbReference type="PANTHER" id="PTHR39201:SF1">
    <property type="entry name" value="FLAVODOXIN-LIKE DOMAIN-CONTAINING PROTEIN"/>
    <property type="match status" value="1"/>
</dbReference>
<evidence type="ECO:0000256" key="1">
    <source>
        <dbReference type="ARBA" id="ARBA00022630"/>
    </source>
</evidence>
<evidence type="ECO:0000313" key="5">
    <source>
        <dbReference type="Proteomes" id="UP001217476"/>
    </source>
</evidence>
<keyword evidence="2" id="KW-0288">FMN</keyword>
<sequence length="165" mass="18061">MKLSRRNLVMGALAISTGASSGARGQSASETLVAYLTRSGNTRVIAGQISRDLGADLFEIRAFQPYPADYEEMVAQAERERVERYEPPLAELVNDIAAYRTVFLGFPIWGMTAPSVMRSFLSNHDLRGKRIIPFITHGGYGVGNSLDVVRAHAPEAEVLEGFSLE</sequence>
<name>A0AAJ6AZS4_9HYPH</name>
<feature type="domain" description="Flavodoxin-like" evidence="3">
    <location>
        <begin position="31"/>
        <end position="161"/>
    </location>
</feature>
<evidence type="ECO:0000259" key="3">
    <source>
        <dbReference type="Pfam" id="PF12682"/>
    </source>
</evidence>
<dbReference type="AlphaFoldDB" id="A0AAJ6AZS4"/>
<dbReference type="InterPro" id="IPR029039">
    <property type="entry name" value="Flavoprotein-like_sf"/>
</dbReference>
<dbReference type="PANTHER" id="PTHR39201">
    <property type="entry name" value="EXPORTED PROTEIN-RELATED"/>
    <property type="match status" value="1"/>
</dbReference>
<reference evidence="4" key="1">
    <citation type="submission" date="2023-03" db="EMBL/GenBank/DDBJ databases">
        <title>Andean soil-derived lignocellulolytic bacterial consortium as a source of novel taxa and putative plastic-active enzymes.</title>
        <authorList>
            <person name="Diaz-Garcia L."/>
            <person name="Chuvochina M."/>
            <person name="Feuerriegel G."/>
            <person name="Bunk B."/>
            <person name="Sproer C."/>
            <person name="Streit W.R."/>
            <person name="Rodriguez L.M."/>
            <person name="Overmann J."/>
            <person name="Jimenez D.J."/>
        </authorList>
    </citation>
    <scope>NUCLEOTIDE SEQUENCE</scope>
    <source>
        <strain evidence="4">MAG 4196</strain>
    </source>
</reference>
<dbReference type="GO" id="GO:0010181">
    <property type="term" value="F:FMN binding"/>
    <property type="evidence" value="ECO:0007669"/>
    <property type="project" value="InterPro"/>
</dbReference>
<dbReference type="EMBL" id="CP119312">
    <property type="protein sequence ID" value="WEK03414.1"/>
    <property type="molecule type" value="Genomic_DNA"/>
</dbReference>
<proteinExistence type="predicted"/>
<dbReference type="Gene3D" id="3.40.50.360">
    <property type="match status" value="1"/>
</dbReference>
<gene>
    <name evidence="4" type="ORF">P0Y65_14585</name>
</gene>
<organism evidence="4 5">
    <name type="scientific">Candidatus Devosia phytovorans</name>
    <dbReference type="NCBI Taxonomy" id="3121372"/>
    <lineage>
        <taxon>Bacteria</taxon>
        <taxon>Pseudomonadati</taxon>
        <taxon>Pseudomonadota</taxon>
        <taxon>Alphaproteobacteria</taxon>
        <taxon>Hyphomicrobiales</taxon>
        <taxon>Devosiaceae</taxon>
        <taxon>Devosia</taxon>
    </lineage>
</organism>
<dbReference type="SUPFAM" id="SSF52218">
    <property type="entry name" value="Flavoproteins"/>
    <property type="match status" value="1"/>
</dbReference>
<evidence type="ECO:0000256" key="2">
    <source>
        <dbReference type="ARBA" id="ARBA00022643"/>
    </source>
</evidence>
<evidence type="ECO:0000313" key="4">
    <source>
        <dbReference type="EMBL" id="WEK03414.1"/>
    </source>
</evidence>
<protein>
    <submittedName>
        <fullName evidence="4">Flavodoxin</fullName>
    </submittedName>
</protein>
<keyword evidence="1" id="KW-0285">Flavoprotein</keyword>
<dbReference type="Pfam" id="PF12682">
    <property type="entry name" value="Flavodoxin_4"/>
    <property type="match status" value="1"/>
</dbReference>